<protein>
    <submittedName>
        <fullName evidence="1">Uncharacterized protein</fullName>
    </submittedName>
</protein>
<dbReference type="RefSeq" id="WP_146845700.1">
    <property type="nucleotide sequence ID" value="NZ_BJWH01000007.1"/>
</dbReference>
<dbReference type="Proteomes" id="UP000321049">
    <property type="component" value="Unassembled WGS sequence"/>
</dbReference>
<keyword evidence="2" id="KW-1185">Reference proteome</keyword>
<organism evidence="1 2">
    <name type="scientific">Cellulomonas terrae</name>
    <dbReference type="NCBI Taxonomy" id="311234"/>
    <lineage>
        <taxon>Bacteria</taxon>
        <taxon>Bacillati</taxon>
        <taxon>Actinomycetota</taxon>
        <taxon>Actinomycetes</taxon>
        <taxon>Micrococcales</taxon>
        <taxon>Cellulomonadaceae</taxon>
        <taxon>Cellulomonas</taxon>
    </lineage>
</organism>
<name>A0A511JJH8_9CELL</name>
<comment type="caution">
    <text evidence="1">The sequence shown here is derived from an EMBL/GenBank/DDBJ whole genome shotgun (WGS) entry which is preliminary data.</text>
</comment>
<proteinExistence type="predicted"/>
<evidence type="ECO:0000313" key="2">
    <source>
        <dbReference type="Proteomes" id="UP000321049"/>
    </source>
</evidence>
<gene>
    <name evidence="1" type="ORF">CTE05_17080</name>
</gene>
<dbReference type="OrthoDB" id="3292271at2"/>
<accession>A0A511JJH8</accession>
<dbReference type="EMBL" id="BJWH01000007">
    <property type="protein sequence ID" value="GEL98161.1"/>
    <property type="molecule type" value="Genomic_DNA"/>
</dbReference>
<reference evidence="1 2" key="1">
    <citation type="submission" date="2019-07" db="EMBL/GenBank/DDBJ databases">
        <title>Whole genome shotgun sequence of Cellulomonas terrae NBRC 100819.</title>
        <authorList>
            <person name="Hosoyama A."/>
            <person name="Uohara A."/>
            <person name="Ohji S."/>
            <person name="Ichikawa N."/>
        </authorList>
    </citation>
    <scope>NUCLEOTIDE SEQUENCE [LARGE SCALE GENOMIC DNA]</scope>
    <source>
        <strain evidence="1 2">NBRC 100819</strain>
    </source>
</reference>
<dbReference type="AlphaFoldDB" id="A0A511JJH8"/>
<evidence type="ECO:0000313" key="1">
    <source>
        <dbReference type="EMBL" id="GEL98161.1"/>
    </source>
</evidence>
<sequence>MNPRTSTTGSSRRTAAVGVVAVTLTVGATGVAYALATADRPAAEVTAGDAAPPAPVDDAVPATDDPTAADVLAGPDEYTQERADAFWDAGYYLEDAFALAALWNLDILEAKGRAGQLLLDGQPVPVAPGSSLDLTDPDTIAMLELNAFWDAGYTGDDGVTLAALWNVDVGEAKATAGTMLRNGQALPIAPSGTPVS</sequence>